<sequence length="111" mass="12123">MSMVPSHGYYRYAPADPLFPHTVINYRQFHLTLSDQLFGVVATAMDVASPDSDRRAKLPGATVRVSRDHQTGSARDFPEPLFIGGDLSASTRLGTQPACTSSYVFGYLLLA</sequence>
<dbReference type="KEGG" id="pno:SNOG_06841"/>
<name>Q0UN23_PHANO</name>
<protein>
    <submittedName>
        <fullName evidence="2">Uncharacterized protein</fullName>
    </submittedName>
</protein>
<dbReference type="AlphaFoldDB" id="Q0UN23"/>
<evidence type="ECO:0000256" key="1">
    <source>
        <dbReference type="SAM" id="MobiDB-lite"/>
    </source>
</evidence>
<organism evidence="2 3">
    <name type="scientific">Phaeosphaeria nodorum (strain SN15 / ATCC MYA-4574 / FGSC 10173)</name>
    <name type="common">Glume blotch fungus</name>
    <name type="synonym">Parastagonospora nodorum</name>
    <dbReference type="NCBI Taxonomy" id="321614"/>
    <lineage>
        <taxon>Eukaryota</taxon>
        <taxon>Fungi</taxon>
        <taxon>Dikarya</taxon>
        <taxon>Ascomycota</taxon>
        <taxon>Pezizomycotina</taxon>
        <taxon>Dothideomycetes</taxon>
        <taxon>Pleosporomycetidae</taxon>
        <taxon>Pleosporales</taxon>
        <taxon>Pleosporineae</taxon>
        <taxon>Phaeosphaeriaceae</taxon>
        <taxon>Parastagonospora</taxon>
    </lineage>
</organism>
<dbReference type="RefSeq" id="XP_001797202.1">
    <property type="nucleotide sequence ID" value="XM_001797150.1"/>
</dbReference>
<evidence type="ECO:0000313" key="2">
    <source>
        <dbReference type="EMBL" id="EAT85492.1"/>
    </source>
</evidence>
<dbReference type="VEuPathDB" id="FungiDB:JI435_068410"/>
<evidence type="ECO:0000313" key="3">
    <source>
        <dbReference type="Proteomes" id="UP000001055"/>
    </source>
</evidence>
<dbReference type="Proteomes" id="UP000001055">
    <property type="component" value="Unassembled WGS sequence"/>
</dbReference>
<dbReference type="GeneID" id="5974092"/>
<reference evidence="3" key="1">
    <citation type="journal article" date="2007" name="Plant Cell">
        <title>Dothideomycete-plant interactions illuminated by genome sequencing and EST analysis of the wheat pathogen Stagonospora nodorum.</title>
        <authorList>
            <person name="Hane J.K."/>
            <person name="Lowe R.G."/>
            <person name="Solomon P.S."/>
            <person name="Tan K.C."/>
            <person name="Schoch C.L."/>
            <person name="Spatafora J.W."/>
            <person name="Crous P.W."/>
            <person name="Kodira C."/>
            <person name="Birren B.W."/>
            <person name="Galagan J.E."/>
            <person name="Torriani S.F."/>
            <person name="McDonald B.A."/>
            <person name="Oliver R.P."/>
        </authorList>
    </citation>
    <scope>NUCLEOTIDE SEQUENCE [LARGE SCALE GENOMIC DNA]</scope>
    <source>
        <strain evidence="3">SN15 / ATCC MYA-4574 / FGSC 10173</strain>
    </source>
</reference>
<accession>Q0UN23</accession>
<gene>
    <name evidence="2" type="ORF">SNOG_06841</name>
</gene>
<proteinExistence type="predicted"/>
<feature type="region of interest" description="Disordered" evidence="1">
    <location>
        <begin position="51"/>
        <end position="77"/>
    </location>
</feature>
<dbReference type="EMBL" id="CH445334">
    <property type="protein sequence ID" value="EAT85492.1"/>
    <property type="molecule type" value="Genomic_DNA"/>
</dbReference>
<dbReference type="InParanoid" id="Q0UN23"/>